<dbReference type="InterPro" id="IPR009081">
    <property type="entry name" value="PP-bd_ACP"/>
</dbReference>
<dbReference type="Gene3D" id="3.40.50.12780">
    <property type="entry name" value="N-terminal domain of ligase-like"/>
    <property type="match status" value="1"/>
</dbReference>
<evidence type="ECO:0000259" key="6">
    <source>
        <dbReference type="PROSITE" id="PS50075"/>
    </source>
</evidence>
<comment type="caution">
    <text evidence="7">The sequence shown here is derived from an EMBL/GenBank/DDBJ whole genome shotgun (WGS) entry which is preliminary data.</text>
</comment>
<dbReference type="SUPFAM" id="SSF47336">
    <property type="entry name" value="ACP-like"/>
    <property type="match status" value="2"/>
</dbReference>
<dbReference type="CDD" id="cd05931">
    <property type="entry name" value="FAAL"/>
    <property type="match status" value="1"/>
</dbReference>
<dbReference type="Pfam" id="PF00668">
    <property type="entry name" value="Condensation"/>
    <property type="match status" value="1"/>
</dbReference>
<dbReference type="Gene3D" id="3.30.300.30">
    <property type="match status" value="2"/>
</dbReference>
<keyword evidence="8" id="KW-1185">Reference proteome</keyword>
<keyword evidence="3" id="KW-0597">Phosphoprotein</keyword>
<name>A0ABW7FXP0_9BURK</name>
<dbReference type="Gene3D" id="3.30.559.10">
    <property type="entry name" value="Chloramphenicol acetyltransferase-like domain"/>
    <property type="match status" value="1"/>
</dbReference>
<dbReference type="Pfam" id="PF00501">
    <property type="entry name" value="AMP-binding"/>
    <property type="match status" value="2"/>
</dbReference>
<dbReference type="Pfam" id="PF00550">
    <property type="entry name" value="PP-binding"/>
    <property type="match status" value="2"/>
</dbReference>
<dbReference type="InterPro" id="IPR045851">
    <property type="entry name" value="AMP-bd_C_sf"/>
</dbReference>
<dbReference type="CDD" id="cd19531">
    <property type="entry name" value="LCL_NRPS-like"/>
    <property type="match status" value="1"/>
</dbReference>
<keyword evidence="5" id="KW-0443">Lipid metabolism</keyword>
<accession>A0ABW7FXP0</accession>
<dbReference type="PROSITE" id="PS50075">
    <property type="entry name" value="CARRIER"/>
    <property type="match status" value="2"/>
</dbReference>
<dbReference type="InterPro" id="IPR036736">
    <property type="entry name" value="ACP-like_sf"/>
</dbReference>
<keyword evidence="2" id="KW-0596">Phosphopantetheine</keyword>
<dbReference type="SUPFAM" id="SSF56801">
    <property type="entry name" value="Acetyl-CoA synthetase-like"/>
    <property type="match status" value="2"/>
</dbReference>
<proteinExistence type="predicted"/>
<evidence type="ECO:0000256" key="5">
    <source>
        <dbReference type="ARBA" id="ARBA00023098"/>
    </source>
</evidence>
<evidence type="ECO:0000256" key="2">
    <source>
        <dbReference type="ARBA" id="ARBA00022450"/>
    </source>
</evidence>
<dbReference type="InterPro" id="IPR006162">
    <property type="entry name" value="Ppantetheine_attach_site"/>
</dbReference>
<dbReference type="InterPro" id="IPR020845">
    <property type="entry name" value="AMP-binding_CS"/>
</dbReference>
<evidence type="ECO:0000256" key="4">
    <source>
        <dbReference type="ARBA" id="ARBA00022832"/>
    </source>
</evidence>
<dbReference type="InterPro" id="IPR040097">
    <property type="entry name" value="FAAL/FAAC"/>
</dbReference>
<dbReference type="Gene3D" id="3.40.50.980">
    <property type="match status" value="2"/>
</dbReference>
<dbReference type="InterPro" id="IPR001242">
    <property type="entry name" value="Condensation_dom"/>
</dbReference>
<feature type="domain" description="Carrier" evidence="6">
    <location>
        <begin position="1660"/>
        <end position="1735"/>
    </location>
</feature>
<protein>
    <submittedName>
        <fullName evidence="7">Amino acid adenylation domain-containing protein</fullName>
    </submittedName>
</protein>
<dbReference type="InterPro" id="IPR023213">
    <property type="entry name" value="CAT-like_dom_sf"/>
</dbReference>
<dbReference type="InterPro" id="IPR042099">
    <property type="entry name" value="ANL_N_sf"/>
</dbReference>
<dbReference type="Proteomes" id="UP001606099">
    <property type="component" value="Unassembled WGS sequence"/>
</dbReference>
<evidence type="ECO:0000313" key="7">
    <source>
        <dbReference type="EMBL" id="MFG6449092.1"/>
    </source>
</evidence>
<dbReference type="EMBL" id="JBIGHZ010000005">
    <property type="protein sequence ID" value="MFG6449092.1"/>
    <property type="molecule type" value="Genomic_DNA"/>
</dbReference>
<feature type="domain" description="Carrier" evidence="6">
    <location>
        <begin position="601"/>
        <end position="679"/>
    </location>
</feature>
<organism evidence="7 8">
    <name type="scientific">Roseateles rivi</name>
    <dbReference type="NCBI Taxonomy" id="3299028"/>
    <lineage>
        <taxon>Bacteria</taxon>
        <taxon>Pseudomonadati</taxon>
        <taxon>Pseudomonadota</taxon>
        <taxon>Betaproteobacteria</taxon>
        <taxon>Burkholderiales</taxon>
        <taxon>Sphaerotilaceae</taxon>
        <taxon>Roseateles</taxon>
    </lineage>
</organism>
<dbReference type="Gene3D" id="2.30.38.10">
    <property type="entry name" value="Luciferase, Domain 3"/>
    <property type="match status" value="1"/>
</dbReference>
<dbReference type="InterPro" id="IPR025110">
    <property type="entry name" value="AMP-bd_C"/>
</dbReference>
<sequence>MSLVTSAVTAAERRHPRNFVEHLSALSRDRAADLALVAMSREGEVRLDYAELDRRVRAVAALLQQRFEPGARALLPLDNNEHYVVAFLACLHAGLIAVPVFPPESVREQHLARLASIAADCSAAVVLTTSDVVDLLRDHADLFGSAATIAVDGIDAAMAAQWVPHEPSGADIAFLQYTSGSTSMPKGVMVSHANLMANERAIEERLGVRADDVFVNWLPLYHDMGLIGGLLQPLHRGIPVVLMSPSFFLERPVRWLEAIARHGGTISGGPDFAYRLCVERVKDGRLAELDLSSWRVAFSGAEPVRSDTLHAFVERFASSRFDAGAVYPCYGLAEATLLVSGGRRGSGFLPRAFDAASLAAARPLHAKRNSSGSAVEVATLVGCGIAPTEHSIRIADPATGSPTAPGCVGEIWFSGPSVAQGYWQRAEESARTFVERDGARWLRTGDLGFVDEGELFITGRIKDLIIVRGHNLYPQDIERCIESEVEGVRSGRVAAFAVDTESGEGIGIAAEVSRSARRQGSTQLLIEALTTAVGRQSGERVSVIVLLNPGGLPKTSSGKLQRGACRQGWRAGALDAYAIWETGRFVLGESGDGVSPTGETDPTTALERELGSIWRAALGACAEQQSLKDLHFFSSGGSSLTATKVAAEVAQRWKVSFPVRLVFEHPRLVDCAAALQSRLDAGSSETPIPRLPADQRGRPLPLSHAQERQWFLWNLDPESAAYHVSFGLRLRGALQMTSMQRALDAAVGRHEALRTVFGRGSNGIAFQQVSPASSFEVPVIDLRTVPEAERERAAVDEARRLLSAPMDLTRGPLRRASLLRLGEREHVLVLVFHHIISDGASIQHLIGEIARDYAAHLQDAIAPATAPAIQYSDYALWQRGWLAGGEGARQLAWWRDHLGDDQPALRLPGEQVASATARALRLSIELPLALTEQLRSLVRAEGATLFMALLAGFQALLHRYTDQTDIRIGVPVANRERAQTQGVMGMFVNTLVVRGDVEGRRSFLDLLGQARKTMLGAQAHQDLPFELLVAALQPARHAGQSPLVQVVLNHRTEDSDALSALPDLVASEFALPEPAAQFALALDAIERTGGRVELRFNYPEARFESGTIERLASHYVGLLEALSVRPKQCIGEVPLFAGEARGGQVPDATTSLPVHRAFEQRAKERADAPAVIFGDSQLSYAELNASANRLAHRLRAQGIGPDDRVGILLERSPAMLVAVFAVLKSGAAYVPLDPDYPRPRLAFMAQDSGIKVLICATRQDAQLPAVDIPVLRVDAAAVDAEPDSNPNEAVHGESLAYVIYTSGSTGLPKGVGVSHGALSRHLEAAQSYLRLSSSDRMLQFSTISFDGFVEQLFAPLAVGAAIVLRGPALWTLEEFQREVIERRISIADLPAAYWNLLAQDWARQGSVDRGELRQVQVSGEAMPAQGLRAWRAVRIDGVRLLNLYGPTESVVTATVQDCAEIAPESDHAPIGRALAGRHLHVVDADLNLAPLGAVGELCIGGPLLARGYLARPSLSAERFVADPFDTRGGRMYRTGDLVRWNAAGALEFIGRADRQIKLRGLRVELGEIETQLLADPEIGEAVVIARDDAAGLRLIGYVAPRAGLTVDAIELRQRLAAALPDHLVPALLVVLERLPVGVHGKVDRSALPDPLPASERVTEPPQGDIESALAGIWTELLHVQRVGRHDSFFELGGHSLLLLQAHRMIEDRLGKKPAVVDLFKYPTLATLAAFLAAAGPAEPQRIAEVEARGRRQLGAFLPRRTSKTTT</sequence>
<dbReference type="Pfam" id="PF13193">
    <property type="entry name" value="AMP-binding_C"/>
    <property type="match status" value="1"/>
</dbReference>
<keyword evidence="4" id="KW-0276">Fatty acid metabolism</keyword>
<dbReference type="InterPro" id="IPR000873">
    <property type="entry name" value="AMP-dep_synth/lig_dom"/>
</dbReference>
<dbReference type="InterPro" id="IPR020806">
    <property type="entry name" value="PKS_PP-bd"/>
</dbReference>
<dbReference type="PROSITE" id="PS00012">
    <property type="entry name" value="PHOSPHOPANTETHEINE"/>
    <property type="match status" value="1"/>
</dbReference>
<dbReference type="CDD" id="cd05930">
    <property type="entry name" value="A_NRPS"/>
    <property type="match status" value="1"/>
</dbReference>
<dbReference type="Gene3D" id="3.30.559.30">
    <property type="entry name" value="Nonribosomal peptide synthetase, condensation domain"/>
    <property type="match status" value="1"/>
</dbReference>
<gene>
    <name evidence="7" type="ORF">ACG0Z6_12700</name>
</gene>
<dbReference type="RefSeq" id="WP_394461970.1">
    <property type="nucleotide sequence ID" value="NZ_JBIGHZ010000005.1"/>
</dbReference>
<comment type="cofactor">
    <cofactor evidence="1">
        <name>pantetheine 4'-phosphate</name>
        <dbReference type="ChEBI" id="CHEBI:47942"/>
    </cofactor>
</comment>
<dbReference type="PANTHER" id="PTHR45527">
    <property type="entry name" value="NONRIBOSOMAL PEPTIDE SYNTHETASE"/>
    <property type="match status" value="1"/>
</dbReference>
<dbReference type="Gene3D" id="1.10.1200.10">
    <property type="entry name" value="ACP-like"/>
    <property type="match status" value="2"/>
</dbReference>
<dbReference type="SMART" id="SM00823">
    <property type="entry name" value="PKS_PP"/>
    <property type="match status" value="2"/>
</dbReference>
<dbReference type="PROSITE" id="PS00455">
    <property type="entry name" value="AMP_BINDING"/>
    <property type="match status" value="2"/>
</dbReference>
<reference evidence="7 8" key="1">
    <citation type="submission" date="2024-08" db="EMBL/GenBank/DDBJ databases">
        <authorList>
            <person name="Lu H."/>
        </authorList>
    </citation>
    <scope>NUCLEOTIDE SEQUENCE [LARGE SCALE GENOMIC DNA]</scope>
    <source>
        <strain evidence="7 8">BYS180W</strain>
    </source>
</reference>
<dbReference type="NCBIfam" id="TIGR01733">
    <property type="entry name" value="AA-adenyl-dom"/>
    <property type="match status" value="1"/>
</dbReference>
<evidence type="ECO:0000256" key="3">
    <source>
        <dbReference type="ARBA" id="ARBA00022553"/>
    </source>
</evidence>
<evidence type="ECO:0000256" key="1">
    <source>
        <dbReference type="ARBA" id="ARBA00001957"/>
    </source>
</evidence>
<dbReference type="InterPro" id="IPR010071">
    <property type="entry name" value="AA_adenyl_dom"/>
</dbReference>
<dbReference type="PANTHER" id="PTHR45527:SF1">
    <property type="entry name" value="FATTY ACID SYNTHASE"/>
    <property type="match status" value="1"/>
</dbReference>
<evidence type="ECO:0000313" key="8">
    <source>
        <dbReference type="Proteomes" id="UP001606099"/>
    </source>
</evidence>
<dbReference type="SUPFAM" id="SSF52777">
    <property type="entry name" value="CoA-dependent acyltransferases"/>
    <property type="match status" value="2"/>
</dbReference>